<organism evidence="6 7">
    <name type="scientific">Candidatus Spyradenecus faecavium</name>
    <dbReference type="NCBI Taxonomy" id="2840947"/>
    <lineage>
        <taxon>Bacteria</taxon>
        <taxon>Pseudomonadati</taxon>
        <taxon>Lentisphaerota</taxon>
        <taxon>Lentisphaeria</taxon>
        <taxon>Lentisphaerales</taxon>
        <taxon>Lentisphaeraceae</taxon>
        <taxon>Lentisphaeraceae incertae sedis</taxon>
        <taxon>Candidatus Spyradenecus</taxon>
    </lineage>
</organism>
<dbReference type="PANTHER" id="PTHR30371:SF0">
    <property type="entry name" value="SEC-INDEPENDENT PROTEIN TRANSLOCASE PROTEIN TATC, CHLOROPLASTIC-RELATED"/>
    <property type="match status" value="1"/>
</dbReference>
<feature type="transmembrane region" description="Helical" evidence="5">
    <location>
        <begin position="103"/>
        <end position="129"/>
    </location>
</feature>
<evidence type="ECO:0000313" key="7">
    <source>
        <dbReference type="Proteomes" id="UP000886845"/>
    </source>
</evidence>
<keyword evidence="5" id="KW-1003">Cell membrane</keyword>
<feature type="transmembrane region" description="Helical" evidence="5">
    <location>
        <begin position="251"/>
        <end position="268"/>
    </location>
</feature>
<evidence type="ECO:0000313" key="6">
    <source>
        <dbReference type="EMBL" id="HIV09864.1"/>
    </source>
</evidence>
<dbReference type="GO" id="GO:0065002">
    <property type="term" value="P:intracellular protein transmembrane transport"/>
    <property type="evidence" value="ECO:0007669"/>
    <property type="project" value="TreeGrafter"/>
</dbReference>
<evidence type="ECO:0000256" key="5">
    <source>
        <dbReference type="HAMAP-Rule" id="MF_00902"/>
    </source>
</evidence>
<comment type="function">
    <text evidence="5">Part of the twin-arginine translocation (Tat) system that transports large folded proteins containing a characteristic twin-arginine motif in their signal peptide across membranes.</text>
</comment>
<evidence type="ECO:0000256" key="1">
    <source>
        <dbReference type="ARBA" id="ARBA00004141"/>
    </source>
</evidence>
<keyword evidence="4 5" id="KW-0472">Membrane</keyword>
<dbReference type="HAMAP" id="MF_00902">
    <property type="entry name" value="TatC"/>
    <property type="match status" value="1"/>
</dbReference>
<feature type="transmembrane region" description="Helical" evidence="5">
    <location>
        <begin position="228"/>
        <end position="245"/>
    </location>
</feature>
<keyword evidence="3 5" id="KW-1133">Transmembrane helix</keyword>
<dbReference type="Pfam" id="PF00902">
    <property type="entry name" value="TatC"/>
    <property type="match status" value="1"/>
</dbReference>
<dbReference type="AlphaFoldDB" id="A0A9D1NPN6"/>
<feature type="transmembrane region" description="Helical" evidence="5">
    <location>
        <begin position="141"/>
        <end position="167"/>
    </location>
</feature>
<dbReference type="PANTHER" id="PTHR30371">
    <property type="entry name" value="SEC-INDEPENDENT PROTEIN TRANSLOCASE PROTEIN TATC"/>
    <property type="match status" value="1"/>
</dbReference>
<reference evidence="6" key="2">
    <citation type="journal article" date="2021" name="PeerJ">
        <title>Extensive microbial diversity within the chicken gut microbiome revealed by metagenomics and culture.</title>
        <authorList>
            <person name="Gilroy R."/>
            <person name="Ravi A."/>
            <person name="Getino M."/>
            <person name="Pursley I."/>
            <person name="Horton D.L."/>
            <person name="Alikhan N.F."/>
            <person name="Baker D."/>
            <person name="Gharbi K."/>
            <person name="Hall N."/>
            <person name="Watson M."/>
            <person name="Adriaenssens E.M."/>
            <person name="Foster-Nyarko E."/>
            <person name="Jarju S."/>
            <person name="Secka A."/>
            <person name="Antonio M."/>
            <person name="Oren A."/>
            <person name="Chaudhuri R.R."/>
            <person name="La Ragione R."/>
            <person name="Hildebrand F."/>
            <person name="Pallen M.J."/>
        </authorList>
    </citation>
    <scope>NUCLEOTIDE SEQUENCE</scope>
    <source>
        <strain evidence="6">35461</strain>
    </source>
</reference>
<evidence type="ECO:0000256" key="2">
    <source>
        <dbReference type="ARBA" id="ARBA00022692"/>
    </source>
</evidence>
<dbReference type="PRINTS" id="PR01840">
    <property type="entry name" value="TATCFAMILY"/>
</dbReference>
<accession>A0A9D1NPN6</accession>
<name>A0A9D1NPN6_9BACT</name>
<dbReference type="InterPro" id="IPR002033">
    <property type="entry name" value="TatC"/>
</dbReference>
<keyword evidence="5" id="KW-0811">Translocation</keyword>
<dbReference type="EMBL" id="DVOR01000228">
    <property type="protein sequence ID" value="HIV09864.1"/>
    <property type="molecule type" value="Genomic_DNA"/>
</dbReference>
<comment type="subunit">
    <text evidence="5">Forms a complex with TatA.</text>
</comment>
<protein>
    <recommendedName>
        <fullName evidence="5">Sec-independent protein translocase protein TatC</fullName>
    </recommendedName>
</protein>
<keyword evidence="2 5" id="KW-0812">Transmembrane</keyword>
<sequence length="279" mass="31371">MADPKGQGARSGLAARLFRRFFTETEADRAHEDELDPPRPFIEHFIDLRDCVVRAILSWGAGMLVIAPFAPWVMRALQRPLAQAGLDGQVVVQGLDVAAGFNIFMSVMLWGGTILALPAIFYFIARFVFPGLRRHERNLILFVLGIGLFLFVGGVWLCYGFTLRLALRMLIAFNAWMNVPTTILEANAYVSIILKILLAFGLAFQFPLILLALGWLGIIRAETLRRHRGLAIILIFTVAMFLTPPDVLSQVIMAVPMCILYELTIWLVRLRERLADDTE</sequence>
<proteinExistence type="inferred from homology"/>
<comment type="subcellular location">
    <subcellularLocation>
        <location evidence="5">Cell membrane</location>
        <topology evidence="5">Multi-pass membrane protein</topology>
    </subcellularLocation>
    <subcellularLocation>
        <location evidence="1">Membrane</location>
        <topology evidence="1">Multi-pass membrane protein</topology>
    </subcellularLocation>
</comment>
<feature type="transmembrane region" description="Helical" evidence="5">
    <location>
        <begin position="51"/>
        <end position="70"/>
    </location>
</feature>
<evidence type="ECO:0000256" key="3">
    <source>
        <dbReference type="ARBA" id="ARBA00022989"/>
    </source>
</evidence>
<dbReference type="GO" id="GO:0033281">
    <property type="term" value="C:TAT protein transport complex"/>
    <property type="evidence" value="ECO:0007669"/>
    <property type="project" value="UniProtKB-UniRule"/>
</dbReference>
<dbReference type="GO" id="GO:0009977">
    <property type="term" value="F:proton motive force dependent protein transmembrane transporter activity"/>
    <property type="evidence" value="ECO:0007669"/>
    <property type="project" value="TreeGrafter"/>
</dbReference>
<keyword evidence="5" id="KW-0653">Protein transport</keyword>
<dbReference type="Proteomes" id="UP000886845">
    <property type="component" value="Unassembled WGS sequence"/>
</dbReference>
<comment type="caution">
    <text evidence="6">The sequence shown here is derived from an EMBL/GenBank/DDBJ whole genome shotgun (WGS) entry which is preliminary data.</text>
</comment>
<gene>
    <name evidence="5" type="primary">tatC</name>
    <name evidence="6" type="ORF">IAC79_07110</name>
</gene>
<comment type="similarity">
    <text evidence="5">Belongs to the TatC family.</text>
</comment>
<dbReference type="GO" id="GO:0043953">
    <property type="term" value="P:protein transport by the Tat complex"/>
    <property type="evidence" value="ECO:0007669"/>
    <property type="project" value="UniProtKB-UniRule"/>
</dbReference>
<reference evidence="6" key="1">
    <citation type="submission" date="2020-10" db="EMBL/GenBank/DDBJ databases">
        <authorList>
            <person name="Gilroy R."/>
        </authorList>
    </citation>
    <scope>NUCLEOTIDE SEQUENCE</scope>
    <source>
        <strain evidence="6">35461</strain>
    </source>
</reference>
<feature type="transmembrane region" description="Helical" evidence="5">
    <location>
        <begin position="187"/>
        <end position="216"/>
    </location>
</feature>
<keyword evidence="5" id="KW-0813">Transport</keyword>
<evidence type="ECO:0000256" key="4">
    <source>
        <dbReference type="ARBA" id="ARBA00023136"/>
    </source>
</evidence>